<dbReference type="InterPro" id="IPR050982">
    <property type="entry name" value="Auxin_biosynth/cation_transpt"/>
</dbReference>
<evidence type="ECO:0008006" key="6">
    <source>
        <dbReference type="Google" id="ProtNLM"/>
    </source>
</evidence>
<keyword evidence="3" id="KW-0560">Oxidoreductase</keyword>
<dbReference type="PANTHER" id="PTHR43539:SF68">
    <property type="entry name" value="FLAVIN-BINDING MONOOXYGENASE-LIKE PROTEIN (AFU_ORTHOLOGUE AFUA_4G09220)"/>
    <property type="match status" value="1"/>
</dbReference>
<accession>A0A9W9B1H8</accession>
<dbReference type="GO" id="GO:0004499">
    <property type="term" value="F:N,N-dimethylaniline monooxygenase activity"/>
    <property type="evidence" value="ECO:0007669"/>
    <property type="project" value="InterPro"/>
</dbReference>
<evidence type="ECO:0000256" key="2">
    <source>
        <dbReference type="ARBA" id="ARBA00022827"/>
    </source>
</evidence>
<dbReference type="GO" id="GO:0050660">
    <property type="term" value="F:flavin adenine dinucleotide binding"/>
    <property type="evidence" value="ECO:0007669"/>
    <property type="project" value="InterPro"/>
</dbReference>
<protein>
    <recommendedName>
        <fullName evidence="6">FAD/NAD(P)-binding domain-containing protein</fullName>
    </recommendedName>
</protein>
<dbReference type="Proteomes" id="UP001150238">
    <property type="component" value="Unassembled WGS sequence"/>
</dbReference>
<dbReference type="PANTHER" id="PTHR43539">
    <property type="entry name" value="FLAVIN-BINDING MONOOXYGENASE-LIKE PROTEIN (AFU_ORTHOLOGUE AFUA_4G09220)"/>
    <property type="match status" value="1"/>
</dbReference>
<comment type="caution">
    <text evidence="4">The sequence shown here is derived from an EMBL/GenBank/DDBJ whole genome shotgun (WGS) entry which is preliminary data.</text>
</comment>
<dbReference type="EMBL" id="JANVFS010000001">
    <property type="protein sequence ID" value="KAJ4495826.1"/>
    <property type="molecule type" value="Genomic_DNA"/>
</dbReference>
<reference evidence="4" key="1">
    <citation type="submission" date="2022-08" db="EMBL/GenBank/DDBJ databases">
        <authorList>
            <consortium name="DOE Joint Genome Institute"/>
            <person name="Min B."/>
            <person name="Riley R."/>
            <person name="Sierra-Patev S."/>
            <person name="Naranjo-Ortiz M."/>
            <person name="Looney B."/>
            <person name="Konkel Z."/>
            <person name="Slot J.C."/>
            <person name="Sakamoto Y."/>
            <person name="Steenwyk J.L."/>
            <person name="Rokas A."/>
            <person name="Carro J."/>
            <person name="Camarero S."/>
            <person name="Ferreira P."/>
            <person name="Molpeceres G."/>
            <person name="Ruiz-Duenas F.J."/>
            <person name="Serrano A."/>
            <person name="Henrissat B."/>
            <person name="Drula E."/>
            <person name="Hughes K.W."/>
            <person name="Mata J.L."/>
            <person name="Ishikawa N.K."/>
            <person name="Vargas-Isla R."/>
            <person name="Ushijima S."/>
            <person name="Smith C.A."/>
            <person name="Ahrendt S."/>
            <person name="Andreopoulos W."/>
            <person name="He G."/>
            <person name="Labutti K."/>
            <person name="Lipzen A."/>
            <person name="Ng V."/>
            <person name="Sandor L."/>
            <person name="Barry K."/>
            <person name="Martinez A.T."/>
            <person name="Xiao Y."/>
            <person name="Gibbons J.G."/>
            <person name="Terashima K."/>
            <person name="Hibbett D.S."/>
            <person name="Grigoriev I.V."/>
        </authorList>
    </citation>
    <scope>NUCLEOTIDE SEQUENCE</scope>
    <source>
        <strain evidence="4">Sp2 HRB7682 ss15</strain>
    </source>
</reference>
<evidence type="ECO:0000256" key="1">
    <source>
        <dbReference type="ARBA" id="ARBA00022630"/>
    </source>
</evidence>
<dbReference type="AlphaFoldDB" id="A0A9W9B1H8"/>
<proteinExistence type="predicted"/>
<evidence type="ECO:0000313" key="4">
    <source>
        <dbReference type="EMBL" id="KAJ4495826.1"/>
    </source>
</evidence>
<evidence type="ECO:0000313" key="5">
    <source>
        <dbReference type="Proteomes" id="UP001150238"/>
    </source>
</evidence>
<dbReference type="Gene3D" id="3.50.50.60">
    <property type="entry name" value="FAD/NAD(P)-binding domain"/>
    <property type="match status" value="1"/>
</dbReference>
<dbReference type="Pfam" id="PF00743">
    <property type="entry name" value="FMO-like"/>
    <property type="match status" value="1"/>
</dbReference>
<dbReference type="SUPFAM" id="SSF51905">
    <property type="entry name" value="FAD/NAD(P)-binding domain"/>
    <property type="match status" value="2"/>
</dbReference>
<dbReference type="GO" id="GO:0050661">
    <property type="term" value="F:NADP binding"/>
    <property type="evidence" value="ECO:0007669"/>
    <property type="project" value="InterPro"/>
</dbReference>
<dbReference type="InterPro" id="IPR036188">
    <property type="entry name" value="FAD/NAD-bd_sf"/>
</dbReference>
<keyword evidence="2" id="KW-0274">FAD</keyword>
<dbReference type="PRINTS" id="PR00411">
    <property type="entry name" value="PNDRDTASEI"/>
</dbReference>
<reference evidence="4" key="2">
    <citation type="journal article" date="2023" name="Proc. Natl. Acad. Sci. U.S.A.">
        <title>A global phylogenomic analysis of the shiitake genus Lentinula.</title>
        <authorList>
            <person name="Sierra-Patev S."/>
            <person name="Min B."/>
            <person name="Naranjo-Ortiz M."/>
            <person name="Looney B."/>
            <person name="Konkel Z."/>
            <person name="Slot J.C."/>
            <person name="Sakamoto Y."/>
            <person name="Steenwyk J.L."/>
            <person name="Rokas A."/>
            <person name="Carro J."/>
            <person name="Camarero S."/>
            <person name="Ferreira P."/>
            <person name="Molpeceres G."/>
            <person name="Ruiz-Duenas F.J."/>
            <person name="Serrano A."/>
            <person name="Henrissat B."/>
            <person name="Drula E."/>
            <person name="Hughes K.W."/>
            <person name="Mata J.L."/>
            <person name="Ishikawa N.K."/>
            <person name="Vargas-Isla R."/>
            <person name="Ushijima S."/>
            <person name="Smith C.A."/>
            <person name="Donoghue J."/>
            <person name="Ahrendt S."/>
            <person name="Andreopoulos W."/>
            <person name="He G."/>
            <person name="LaButti K."/>
            <person name="Lipzen A."/>
            <person name="Ng V."/>
            <person name="Riley R."/>
            <person name="Sandor L."/>
            <person name="Barry K."/>
            <person name="Martinez A.T."/>
            <person name="Xiao Y."/>
            <person name="Gibbons J.G."/>
            <person name="Terashima K."/>
            <person name="Grigoriev I.V."/>
            <person name="Hibbett D."/>
        </authorList>
    </citation>
    <scope>NUCLEOTIDE SEQUENCE</scope>
    <source>
        <strain evidence="4">Sp2 HRB7682 ss15</strain>
    </source>
</reference>
<organism evidence="4 5">
    <name type="scientific">Lentinula lateritia</name>
    <dbReference type="NCBI Taxonomy" id="40482"/>
    <lineage>
        <taxon>Eukaryota</taxon>
        <taxon>Fungi</taxon>
        <taxon>Dikarya</taxon>
        <taxon>Basidiomycota</taxon>
        <taxon>Agaricomycotina</taxon>
        <taxon>Agaricomycetes</taxon>
        <taxon>Agaricomycetidae</taxon>
        <taxon>Agaricales</taxon>
        <taxon>Marasmiineae</taxon>
        <taxon>Omphalotaceae</taxon>
        <taxon>Lentinula</taxon>
    </lineage>
</organism>
<gene>
    <name evidence="4" type="ORF">C8J55DRAFT_464518</name>
</gene>
<name>A0A9W9B1H8_9AGAR</name>
<dbReference type="PRINTS" id="PR00368">
    <property type="entry name" value="FADPNR"/>
</dbReference>
<keyword evidence="1" id="KW-0285">Flavoprotein</keyword>
<evidence type="ECO:0000256" key="3">
    <source>
        <dbReference type="ARBA" id="ARBA00023002"/>
    </source>
</evidence>
<sequence>MTLNLEGFPLPTLNHLGVSSTISPGDIDAKAIALDWLDQFATCLQDNDVEGTLNLLNKESYWRDILAFTWDFRTFIGTNNIKQFLKDRLPISQPKAFKLRDELLGVQQPYPDLIWISFMFDFEMGDTGIASGIGRLVPQIDGSWKANCIFTNLEDLKGFPEKVGSLRNLEPNHGLWEALRRRETAFEDKEPTALIIGGGQGGMEIAARLKMLDVSALVVEKNARIGDSWRNRYKALCLHDPVWYDHMPYLPFPPNWPAYSPAAKLAGWLEYYAEAMELNVWTSCEVTKADRDEANDSWAVTVHFSDGRDHNFKGIKHLIFATGLNGNQPNIPSYPGMDSFKGQILHSSQHNLASDHLGKRVVVIGACTSGHDIASDYYLNGIDVTMYQRSSTYIMSTKAGWEVLFSNLYSEGGLPTDLADRVNASFPLGFMMNGFAQRATEAIAEKDKEILDGLRKRGFKLNMGINGTGFGMLAWSKASGYYLDVGASQMIIDGKIKLKNDSLLQSFTETGLKFEDDSEIPADVVIFATGFGDARNLIRKICGDDVATKCNPVWGLTNEGEIRGSWKDMGIPGLWYAMGNLAMDRFHSKHLALQIKAMEEKKFGPRYSRVG</sequence>
<dbReference type="InterPro" id="IPR020946">
    <property type="entry name" value="Flavin_mOase-like"/>
</dbReference>